<keyword evidence="1" id="KW-0547">Nucleotide-binding</keyword>
<dbReference type="GO" id="GO:0006281">
    <property type="term" value="P:DNA repair"/>
    <property type="evidence" value="ECO:0007669"/>
    <property type="project" value="UniProtKB-KW"/>
</dbReference>
<dbReference type="GO" id="GO:0006310">
    <property type="term" value="P:DNA recombination"/>
    <property type="evidence" value="ECO:0007669"/>
    <property type="project" value="UniProtKB-KW"/>
</dbReference>
<dbReference type="InterPro" id="IPR027417">
    <property type="entry name" value="P-loop_NTPase"/>
</dbReference>
<keyword evidence="1" id="KW-0227">DNA damage</keyword>
<dbReference type="OrthoDB" id="3366231at2759"/>
<dbReference type="KEGG" id="pco:PHACADRAFT_98416"/>
<dbReference type="GO" id="GO:0016887">
    <property type="term" value="F:ATP hydrolysis activity"/>
    <property type="evidence" value="ECO:0007669"/>
    <property type="project" value="RHEA"/>
</dbReference>
<dbReference type="AlphaFoldDB" id="K5USP7"/>
<feature type="domain" description="DNA helicase Pif1-like DEAD-box helicase" evidence="2">
    <location>
        <begin position="59"/>
        <end position="201"/>
    </location>
</feature>
<protein>
    <recommendedName>
        <fullName evidence="1">ATP-dependent DNA helicase</fullName>
        <ecNumber evidence="1">5.6.2.3</ecNumber>
    </recommendedName>
</protein>
<dbReference type="PANTHER" id="PTHR10492:SF57">
    <property type="entry name" value="ATP-DEPENDENT DNA HELICASE"/>
    <property type="match status" value="1"/>
</dbReference>
<keyword evidence="1" id="KW-0234">DNA repair</keyword>
<evidence type="ECO:0000313" key="4">
    <source>
        <dbReference type="Proteomes" id="UP000008370"/>
    </source>
</evidence>
<keyword evidence="1" id="KW-0233">DNA recombination</keyword>
<keyword evidence="4" id="KW-1185">Reference proteome</keyword>
<dbReference type="Pfam" id="PF05970">
    <property type="entry name" value="PIF1"/>
    <property type="match status" value="1"/>
</dbReference>
<dbReference type="GO" id="GO:0043139">
    <property type="term" value="F:5'-3' DNA helicase activity"/>
    <property type="evidence" value="ECO:0007669"/>
    <property type="project" value="UniProtKB-EC"/>
</dbReference>
<evidence type="ECO:0000313" key="3">
    <source>
        <dbReference type="EMBL" id="EKM52951.1"/>
    </source>
</evidence>
<comment type="cofactor">
    <cofactor evidence="1">
        <name>Mg(2+)</name>
        <dbReference type="ChEBI" id="CHEBI:18420"/>
    </cofactor>
</comment>
<keyword evidence="1" id="KW-0067">ATP-binding</keyword>
<dbReference type="GeneID" id="18921011"/>
<dbReference type="InterPro" id="IPR010285">
    <property type="entry name" value="DNA_helicase_pif1-like_DEAD"/>
</dbReference>
<sequence length="201" mass="22280">MNHALQELSTYLEEHGKSPQDYGLPEPTVYSAEVEHELERWHPQRDALRARAEHALGVLNAEQRLIFDRIVHAALTETPLLAFIDGKAGRGKTFLINAICDYLRAQGNIVLPTATSGYAAQLYPGGRTTHSTFKVPINDRNELLKSPITARSSRGDLINRARAIMWDEAPMANKAVLACVEEVARTVSDHPDLPFGGKVFI</sequence>
<dbReference type="GO" id="GO:0000723">
    <property type="term" value="P:telomere maintenance"/>
    <property type="evidence" value="ECO:0007669"/>
    <property type="project" value="InterPro"/>
</dbReference>
<dbReference type="RefSeq" id="XP_007397667.1">
    <property type="nucleotide sequence ID" value="XM_007397605.1"/>
</dbReference>
<dbReference type="EC" id="5.6.2.3" evidence="1"/>
<dbReference type="GO" id="GO:0005524">
    <property type="term" value="F:ATP binding"/>
    <property type="evidence" value="ECO:0007669"/>
    <property type="project" value="UniProtKB-KW"/>
</dbReference>
<dbReference type="Gene3D" id="3.40.50.300">
    <property type="entry name" value="P-loop containing nucleotide triphosphate hydrolases"/>
    <property type="match status" value="1"/>
</dbReference>
<keyword evidence="1" id="KW-0378">Hydrolase</keyword>
<keyword evidence="1" id="KW-0347">Helicase</keyword>
<evidence type="ECO:0000259" key="2">
    <source>
        <dbReference type="Pfam" id="PF05970"/>
    </source>
</evidence>
<name>K5USP7_PHACS</name>
<dbReference type="PANTHER" id="PTHR10492">
    <property type="match status" value="1"/>
</dbReference>
<evidence type="ECO:0000256" key="1">
    <source>
        <dbReference type="RuleBase" id="RU363044"/>
    </source>
</evidence>
<proteinExistence type="inferred from homology"/>
<comment type="catalytic activity">
    <reaction evidence="1">
        <text>ATP + H2O = ADP + phosphate + H(+)</text>
        <dbReference type="Rhea" id="RHEA:13065"/>
        <dbReference type="ChEBI" id="CHEBI:15377"/>
        <dbReference type="ChEBI" id="CHEBI:15378"/>
        <dbReference type="ChEBI" id="CHEBI:30616"/>
        <dbReference type="ChEBI" id="CHEBI:43474"/>
        <dbReference type="ChEBI" id="CHEBI:456216"/>
        <dbReference type="EC" id="5.6.2.3"/>
    </reaction>
</comment>
<gene>
    <name evidence="3" type="ORF">PHACADRAFT_98416</name>
</gene>
<reference evidence="3 4" key="1">
    <citation type="journal article" date="2012" name="BMC Genomics">
        <title>Comparative genomics of the white-rot fungi, Phanerochaete carnosa and P. chrysosporium, to elucidate the genetic basis of the distinct wood types they colonize.</title>
        <authorList>
            <person name="Suzuki H."/>
            <person name="MacDonald J."/>
            <person name="Syed K."/>
            <person name="Salamov A."/>
            <person name="Hori C."/>
            <person name="Aerts A."/>
            <person name="Henrissat B."/>
            <person name="Wiebenga A."/>
            <person name="vanKuyk P.A."/>
            <person name="Barry K."/>
            <person name="Lindquist E."/>
            <person name="LaButti K."/>
            <person name="Lapidus A."/>
            <person name="Lucas S."/>
            <person name="Coutinho P."/>
            <person name="Gong Y."/>
            <person name="Samejima M."/>
            <person name="Mahadevan R."/>
            <person name="Abou-Zaid M."/>
            <person name="de Vries R.P."/>
            <person name="Igarashi K."/>
            <person name="Yadav J.S."/>
            <person name="Grigoriev I.V."/>
            <person name="Master E.R."/>
        </authorList>
    </citation>
    <scope>NUCLEOTIDE SEQUENCE [LARGE SCALE GENOMIC DNA]</scope>
    <source>
        <strain evidence="3 4">HHB-10118-sp</strain>
    </source>
</reference>
<dbReference type="EMBL" id="JH930474">
    <property type="protein sequence ID" value="EKM52951.1"/>
    <property type="molecule type" value="Genomic_DNA"/>
</dbReference>
<comment type="similarity">
    <text evidence="1">Belongs to the helicase family.</text>
</comment>
<feature type="non-terminal residue" evidence="3">
    <location>
        <position position="201"/>
    </location>
</feature>
<dbReference type="HOGENOM" id="CLU_001324_9_0_1"/>
<dbReference type="SUPFAM" id="SSF52540">
    <property type="entry name" value="P-loop containing nucleoside triphosphate hydrolases"/>
    <property type="match status" value="1"/>
</dbReference>
<accession>K5USP7</accession>
<dbReference type="STRING" id="650164.K5USP7"/>
<dbReference type="Proteomes" id="UP000008370">
    <property type="component" value="Unassembled WGS sequence"/>
</dbReference>
<organism evidence="3 4">
    <name type="scientific">Phanerochaete carnosa (strain HHB-10118-sp)</name>
    <name type="common">White-rot fungus</name>
    <name type="synonym">Peniophora carnosa</name>
    <dbReference type="NCBI Taxonomy" id="650164"/>
    <lineage>
        <taxon>Eukaryota</taxon>
        <taxon>Fungi</taxon>
        <taxon>Dikarya</taxon>
        <taxon>Basidiomycota</taxon>
        <taxon>Agaricomycotina</taxon>
        <taxon>Agaricomycetes</taxon>
        <taxon>Polyporales</taxon>
        <taxon>Phanerochaetaceae</taxon>
        <taxon>Phanerochaete</taxon>
    </lineage>
</organism>
<dbReference type="InParanoid" id="K5USP7"/>